<dbReference type="OrthoDB" id="201504at2759"/>
<dbReference type="Gene3D" id="1.20.120.1630">
    <property type="match status" value="1"/>
</dbReference>
<comment type="caution">
    <text evidence="3">The sequence shown here is derived from an EMBL/GenBank/DDBJ whole genome shotgun (WGS) entry which is preliminary data.</text>
</comment>
<dbReference type="EMBL" id="AMCV02000004">
    <property type="protein sequence ID" value="TDZ24730.1"/>
    <property type="molecule type" value="Genomic_DNA"/>
</dbReference>
<feature type="transmembrane region" description="Helical" evidence="1">
    <location>
        <begin position="135"/>
        <end position="151"/>
    </location>
</feature>
<keyword evidence="1" id="KW-0812">Transmembrane</keyword>
<feature type="transmembrane region" description="Helical" evidence="1">
    <location>
        <begin position="55"/>
        <end position="73"/>
    </location>
</feature>
<dbReference type="PROSITE" id="PS50244">
    <property type="entry name" value="S5A_REDUCTASE"/>
    <property type="match status" value="1"/>
</dbReference>
<evidence type="ECO:0000313" key="3">
    <source>
        <dbReference type="EMBL" id="TDZ24730.1"/>
    </source>
</evidence>
<keyword evidence="2" id="KW-0732">Signal</keyword>
<feature type="signal peptide" evidence="2">
    <location>
        <begin position="1"/>
        <end position="24"/>
    </location>
</feature>
<dbReference type="Pfam" id="PF06966">
    <property type="entry name" value="DUF1295"/>
    <property type="match status" value="2"/>
</dbReference>
<dbReference type="GO" id="GO:0016020">
    <property type="term" value="C:membrane"/>
    <property type="evidence" value="ECO:0007669"/>
    <property type="project" value="TreeGrafter"/>
</dbReference>
<protein>
    <submittedName>
        <fullName evidence="3">Uncharacterized protein</fullName>
    </submittedName>
</protein>
<dbReference type="PANTHER" id="PTHR32251:SF17">
    <property type="entry name" value="STEROID 5-ALPHA REDUCTASE C-TERMINAL DOMAIN-CONTAINING PROTEIN"/>
    <property type="match status" value="1"/>
</dbReference>
<feature type="transmembrane region" description="Helical" evidence="1">
    <location>
        <begin position="93"/>
        <end position="115"/>
    </location>
</feature>
<gene>
    <name evidence="3" type="ORF">Cob_v002178</name>
</gene>
<sequence>MNDAFSPSTALATFLSLYLPSLRARLSPTAPVPPPSLLSSFGSSGGFTALNWRQVALSGAVAFWALRLGSYLFQRILQDGNDSRFDEIKKSPVRFGVAFFAQATWVSLCLLPVIALNSVPATAFAVLPAVRGFDVLGLLLYAGGFTFEVAADRQKSRWIREKRAKVHDEEFMTKGLWSRSQYPNYFGEISLWTGIATAATGNLLTYPVQKALGFSGGLAGRLGVAALSFISPAFVCFLLLKVSGIPLSENKYDKRYGDRKDYQDWKRTTPKLVPKVF</sequence>
<accession>A0A484G499</accession>
<evidence type="ECO:0000313" key="4">
    <source>
        <dbReference type="Proteomes" id="UP000014480"/>
    </source>
</evidence>
<organism evidence="3 4">
    <name type="scientific">Colletotrichum orbiculare (strain 104-T / ATCC 96160 / CBS 514.97 / LARS 414 / MAFF 240422)</name>
    <name type="common">Cucumber anthracnose fungus</name>
    <name type="synonym">Colletotrichum lagenarium</name>
    <dbReference type="NCBI Taxonomy" id="1213857"/>
    <lineage>
        <taxon>Eukaryota</taxon>
        <taxon>Fungi</taxon>
        <taxon>Dikarya</taxon>
        <taxon>Ascomycota</taxon>
        <taxon>Pezizomycotina</taxon>
        <taxon>Sordariomycetes</taxon>
        <taxon>Hypocreomycetidae</taxon>
        <taxon>Glomerellales</taxon>
        <taxon>Glomerellaceae</taxon>
        <taxon>Colletotrichum</taxon>
        <taxon>Colletotrichum orbiculare species complex</taxon>
    </lineage>
</organism>
<keyword evidence="1" id="KW-1133">Transmembrane helix</keyword>
<evidence type="ECO:0000256" key="1">
    <source>
        <dbReference type="SAM" id="Phobius"/>
    </source>
</evidence>
<feature type="chain" id="PRO_5019786323" evidence="2">
    <location>
        <begin position="25"/>
        <end position="277"/>
    </location>
</feature>
<reference evidence="4" key="2">
    <citation type="journal article" date="2019" name="Mol. Plant Microbe Interact.">
        <title>Genome sequence resources for four phytopathogenic fungi from the Colletotrichum orbiculare species complex.</title>
        <authorList>
            <person name="Gan P."/>
            <person name="Tsushima A."/>
            <person name="Narusaka M."/>
            <person name="Narusaka Y."/>
            <person name="Takano Y."/>
            <person name="Kubo Y."/>
            <person name="Shirasu K."/>
        </authorList>
    </citation>
    <scope>GENOME REANNOTATION</scope>
    <source>
        <strain evidence="4">104-T / ATCC 96160 / CBS 514.97 / LARS 414 / MAFF 240422</strain>
    </source>
</reference>
<keyword evidence="4" id="KW-1185">Reference proteome</keyword>
<feature type="transmembrane region" description="Helical" evidence="1">
    <location>
        <begin position="185"/>
        <end position="206"/>
    </location>
</feature>
<proteinExistence type="predicted"/>
<name>A0A484G499_COLOR</name>
<dbReference type="Proteomes" id="UP000014480">
    <property type="component" value="Unassembled WGS sequence"/>
</dbReference>
<reference evidence="4" key="1">
    <citation type="journal article" date="2013" name="New Phytol.">
        <title>Comparative genomic and transcriptomic analyses reveal the hemibiotrophic stage shift of Colletotrichum fungi.</title>
        <authorList>
            <person name="Gan P."/>
            <person name="Ikeda K."/>
            <person name="Irieda H."/>
            <person name="Narusaka M."/>
            <person name="O'Connell R.J."/>
            <person name="Narusaka Y."/>
            <person name="Takano Y."/>
            <person name="Kubo Y."/>
            <person name="Shirasu K."/>
        </authorList>
    </citation>
    <scope>NUCLEOTIDE SEQUENCE [LARGE SCALE GENOMIC DNA]</scope>
    <source>
        <strain evidence="4">104-T / ATCC 96160 / CBS 514.97 / LARS 414 / MAFF 240422</strain>
    </source>
</reference>
<feature type="transmembrane region" description="Helical" evidence="1">
    <location>
        <begin position="218"/>
        <end position="240"/>
    </location>
</feature>
<keyword evidence="1" id="KW-0472">Membrane</keyword>
<dbReference type="InterPro" id="IPR010721">
    <property type="entry name" value="UstE-like"/>
</dbReference>
<dbReference type="PANTHER" id="PTHR32251">
    <property type="entry name" value="3-OXO-5-ALPHA-STEROID 4-DEHYDROGENASE"/>
    <property type="match status" value="1"/>
</dbReference>
<dbReference type="AlphaFoldDB" id="A0A484G499"/>
<evidence type="ECO:0000256" key="2">
    <source>
        <dbReference type="SAM" id="SignalP"/>
    </source>
</evidence>